<dbReference type="PROSITE" id="PS51257">
    <property type="entry name" value="PROKAR_LIPOPROTEIN"/>
    <property type="match status" value="1"/>
</dbReference>
<dbReference type="AlphaFoldDB" id="A0A1I1RWU3"/>
<evidence type="ECO:0008006" key="4">
    <source>
        <dbReference type="Google" id="ProtNLM"/>
    </source>
</evidence>
<proteinExistence type="predicted"/>
<accession>A0A1I1RWU3</accession>
<sequence length="134" mass="15450">MMSRFNRFALLTVLLLGITACTSKPLMNINSSAPASVAVSEDDMRRAVLTALQRRQWTVERADRGQIMAQYTRRGHQADITIPYTASTYAIQYRDSQNLGYRDGKIHRAYNKWVRTLDRTIQQELRRPSLSKTQ</sequence>
<dbReference type="Proteomes" id="UP000243950">
    <property type="component" value="Unassembled WGS sequence"/>
</dbReference>
<gene>
    <name evidence="2" type="ORF">SAMN05216372_101303</name>
</gene>
<name>A0A1I1RWU3_PSEOC</name>
<protein>
    <recommendedName>
        <fullName evidence="4">Lipoprotein</fullName>
    </recommendedName>
</protein>
<evidence type="ECO:0000256" key="1">
    <source>
        <dbReference type="SAM" id="SignalP"/>
    </source>
</evidence>
<reference evidence="3" key="1">
    <citation type="submission" date="2016-10" db="EMBL/GenBank/DDBJ databases">
        <authorList>
            <person name="Varghese N."/>
            <person name="Submissions S."/>
        </authorList>
    </citation>
    <scope>NUCLEOTIDE SEQUENCE [LARGE SCALE GENOMIC DNA]</scope>
    <source>
        <strain evidence="3">JCM 2783</strain>
    </source>
</reference>
<feature type="chain" id="PRO_5017367584" description="Lipoprotein" evidence="1">
    <location>
        <begin position="24"/>
        <end position="134"/>
    </location>
</feature>
<dbReference type="EMBL" id="FOMO01000001">
    <property type="protein sequence ID" value="SFD35120.1"/>
    <property type="molecule type" value="Genomic_DNA"/>
</dbReference>
<keyword evidence="1" id="KW-0732">Signal</keyword>
<evidence type="ECO:0000313" key="2">
    <source>
        <dbReference type="EMBL" id="SFD35120.1"/>
    </source>
</evidence>
<evidence type="ECO:0000313" key="3">
    <source>
        <dbReference type="Proteomes" id="UP000243950"/>
    </source>
</evidence>
<organism evidence="2 3">
    <name type="scientific">Pseudomonas straminea</name>
    <dbReference type="NCBI Taxonomy" id="47882"/>
    <lineage>
        <taxon>Bacteria</taxon>
        <taxon>Pseudomonadati</taxon>
        <taxon>Pseudomonadota</taxon>
        <taxon>Gammaproteobacteria</taxon>
        <taxon>Pseudomonadales</taxon>
        <taxon>Pseudomonadaceae</taxon>
        <taxon>Phytopseudomonas</taxon>
    </lineage>
</organism>
<keyword evidence="3" id="KW-1185">Reference proteome</keyword>
<feature type="signal peptide" evidence="1">
    <location>
        <begin position="1"/>
        <end position="23"/>
    </location>
</feature>